<evidence type="ECO:0000313" key="1">
    <source>
        <dbReference type="EMBL" id="AGL02529.1"/>
    </source>
</evidence>
<dbReference type="InterPro" id="IPR015943">
    <property type="entry name" value="WD40/YVTN_repeat-like_dom_sf"/>
</dbReference>
<dbReference type="RefSeq" id="WP_006524058.1">
    <property type="nucleotide sequence ID" value="NC_021184.1"/>
</dbReference>
<dbReference type="HOGENOM" id="CLU_369493_0_0_9"/>
<sequence length="753" mass="86478">MRKRYLHLILLMIACFLLMVGVSYGYEDGPKASKESYMWTSYVNPNDVTAAVEFNDQLVIGTNGAGLIIRNKSTLQQEAAYTTRNSPNLPDNVIQGLQELGDRLFIVTAKGYCWYDGAKIIPDPNPEASPFLKLAALNNHEKYFDGSIYLLEQTNDQSTIVKIDPSLEISRIEPGLAIRDFTFQSDGRLLLLSDDGIYREENNNFKKILELLTENKALEQGYFLRYASIFYDSGSDTIWYSYRQQKMEELSPPASFYPYYLVKQANRKALKYDLGKGTYPEKAFFIDDKVIFVLEKRLSLDTTGADLMVIEGNNQRFLDANTGHFIGKVDRGLWYSYFYPPSTGKLVLLDFNLQPVKEKEIQGLVTAGDNSVLVFTDRKAYRFGDSEEQSISYAYLPFINAYKIENVENNTVYLTGHFTETCFSQEVNGTKFIFNNDDSGGLPVDKYLTKEPALTDSRGNRWFRGVVAGKWYCLAPNGTEQVYSRDRMKDTPFYDFYDLAEDPQGNIWFMSPEGLTKMNPQGEFSYFIGREILGEQLNQAGENYQPAPFFDELEIDEQGNLWVYSNTLGLISFNNQVEINKIYGPERWSLYAFFLDRSGNKWVVNQGKDGVNCTILDRSNNIVTKHEAADFMANFEYAKHYYDPVDKAHFIALSTFERDKERFGIIKVENDRVFEIYRNQLDFEHAGGEMFTEMYREQGYVWFVTPVGIVRYDGAEFLIINYEGEGRIGHDSYVESPNKVWVLTTTGIARVNF</sequence>
<evidence type="ECO:0008006" key="3">
    <source>
        <dbReference type="Google" id="ProtNLM"/>
    </source>
</evidence>
<organism evidence="1 2">
    <name type="scientific">Desulfoscipio gibsoniae DSM 7213</name>
    <dbReference type="NCBI Taxonomy" id="767817"/>
    <lineage>
        <taxon>Bacteria</taxon>
        <taxon>Bacillati</taxon>
        <taxon>Bacillota</taxon>
        <taxon>Clostridia</taxon>
        <taxon>Eubacteriales</taxon>
        <taxon>Desulfallaceae</taxon>
        <taxon>Desulfoscipio</taxon>
    </lineage>
</organism>
<keyword evidence="2" id="KW-1185">Reference proteome</keyword>
<reference evidence="1 2" key="1">
    <citation type="submission" date="2012-01" db="EMBL/GenBank/DDBJ databases">
        <title>Complete sequence of Desulfotomaculum gibsoniae DSM 7213.</title>
        <authorList>
            <consortium name="US DOE Joint Genome Institute"/>
            <person name="Lucas S."/>
            <person name="Han J."/>
            <person name="Lapidus A."/>
            <person name="Cheng J.-F."/>
            <person name="Goodwin L."/>
            <person name="Pitluck S."/>
            <person name="Peters L."/>
            <person name="Ovchinnikova G."/>
            <person name="Teshima H."/>
            <person name="Detter J.C."/>
            <person name="Han C."/>
            <person name="Tapia R."/>
            <person name="Land M."/>
            <person name="Hauser L."/>
            <person name="Kyrpides N."/>
            <person name="Ivanova N."/>
            <person name="Pagani I."/>
            <person name="Parshina S."/>
            <person name="Plugge C."/>
            <person name="Muyzer G."/>
            <person name="Kuever J."/>
            <person name="Ivanova A."/>
            <person name="Nazina T."/>
            <person name="Klenk H.-P."/>
            <person name="Brambilla E."/>
            <person name="Spring S."/>
            <person name="Stams A.F."/>
            <person name="Woyke T."/>
        </authorList>
    </citation>
    <scope>NUCLEOTIDE SEQUENCE [LARGE SCALE GENOMIC DNA]</scope>
    <source>
        <strain evidence="1 2">DSM 7213</strain>
    </source>
</reference>
<dbReference type="KEGG" id="dgi:Desgi_3174"/>
<accession>R4KIV5</accession>
<dbReference type="Proteomes" id="UP000013520">
    <property type="component" value="Chromosome"/>
</dbReference>
<dbReference type="AlphaFoldDB" id="R4KIV5"/>
<dbReference type="SUPFAM" id="SSF63829">
    <property type="entry name" value="Calcium-dependent phosphotriesterase"/>
    <property type="match status" value="1"/>
</dbReference>
<dbReference type="OrthoDB" id="9813394at2"/>
<dbReference type="Gene3D" id="2.130.10.10">
    <property type="entry name" value="YVTN repeat-like/Quinoprotein amine dehydrogenase"/>
    <property type="match status" value="3"/>
</dbReference>
<gene>
    <name evidence="1" type="ORF">Desgi_3174</name>
</gene>
<proteinExistence type="predicted"/>
<dbReference type="eggNOG" id="COG3292">
    <property type="taxonomic scope" value="Bacteria"/>
</dbReference>
<evidence type="ECO:0000313" key="2">
    <source>
        <dbReference type="Proteomes" id="UP000013520"/>
    </source>
</evidence>
<dbReference type="EMBL" id="CP003273">
    <property type="protein sequence ID" value="AGL02529.1"/>
    <property type="molecule type" value="Genomic_DNA"/>
</dbReference>
<name>R4KIV5_9FIRM</name>
<protein>
    <recommendedName>
        <fullName evidence="3">Two component regulator propeller</fullName>
    </recommendedName>
</protein>
<dbReference type="PROSITE" id="PS51257">
    <property type="entry name" value="PROKAR_LIPOPROTEIN"/>
    <property type="match status" value="1"/>
</dbReference>